<reference evidence="1" key="1">
    <citation type="submission" date="2024-02" db="EMBL/GenBank/DDBJ databases">
        <title>Tomenella chthoni gen. nov. sp. nov., a member of the family Jonesiaceae isolated from bat guano.</title>
        <authorList>
            <person name="Miller S.L."/>
            <person name="King J."/>
            <person name="Sankaranarayanan K."/>
            <person name="Lawson P.A."/>
        </authorList>
    </citation>
    <scope>NUCLEOTIDE SEQUENCE</scope>
    <source>
        <strain evidence="1">BS-20</strain>
    </source>
</reference>
<accession>A0AAU7DUB5</accession>
<dbReference type="InterPro" id="IPR010148">
    <property type="entry name" value="CRISPR-assoc_prot_CT1975"/>
</dbReference>
<dbReference type="Pfam" id="PF09344">
    <property type="entry name" value="Cas_CT1975"/>
    <property type="match status" value="1"/>
</dbReference>
<organism evidence="1">
    <name type="scientific">Jonesiaceae bacterium BS-20</name>
    <dbReference type="NCBI Taxonomy" id="3120821"/>
    <lineage>
        <taxon>Bacteria</taxon>
        <taxon>Bacillati</taxon>
        <taxon>Actinomycetota</taxon>
        <taxon>Actinomycetes</taxon>
        <taxon>Micrococcales</taxon>
        <taxon>Jonesiaceae</taxon>
    </lineage>
</organism>
<proteinExistence type="predicted"/>
<gene>
    <name evidence="1" type="primary">cas7e</name>
    <name evidence="1" type="ORF">V5R04_15340</name>
</gene>
<dbReference type="NCBIfam" id="TIGR01869">
    <property type="entry name" value="casC_Cse4"/>
    <property type="match status" value="1"/>
</dbReference>
<dbReference type="EMBL" id="CP146203">
    <property type="protein sequence ID" value="XBH21559.1"/>
    <property type="molecule type" value="Genomic_DNA"/>
</dbReference>
<name>A0AAU7DUB5_9MICO</name>
<protein>
    <submittedName>
        <fullName evidence="1">Type I-E CRISPR-associated protein Cas7/Cse4/CasC</fullName>
    </submittedName>
</protein>
<dbReference type="AlphaFoldDB" id="A0AAU7DUB5"/>
<sequence length="385" mass="41640">MSKNLYVELHALQPIPPSNVNRDDTGNPKTAIFGGIRRARVSSQAWKRSIRQDFANRLAPELVGVRSVRLVEKLASEIRSQYPELTDEAQAMAVDVFTTANLKVSKPKPKKNQETEPIEVTGYLVFLSNQQLSSIAELAGKTVIDGGEIKSLKKELLQRLKFNNSYDLALFGRMVADNTDLNVEAAAQVAHAIGVSKVETEFDYYTAVDDVKAASEEETDAGAAMIGSIAFNSSTVYRYANINVSELARNLGDAAGTAGAIREFVRSFVTAMPTGKQNSFANRTLPTSLVVTLRSDQPISLAPAFETPLYPSEERSISVAAAARLAEYAGELYEAFGATPEMTWVQGVGDAGKVLEELGDRVALPELLAAVEQAAVTFAEENLSA</sequence>
<evidence type="ECO:0000313" key="1">
    <source>
        <dbReference type="EMBL" id="XBH21559.1"/>
    </source>
</evidence>